<dbReference type="AlphaFoldDB" id="A0A561XYL1"/>
<dbReference type="GO" id="GO:0003677">
    <property type="term" value="F:DNA binding"/>
    <property type="evidence" value="ECO:0007669"/>
    <property type="project" value="UniProtKB-KW"/>
</dbReference>
<keyword evidence="3 7" id="KW-0238">DNA-binding</keyword>
<protein>
    <submittedName>
        <fullName evidence="7">DNA-binding transcriptional MerR regulator</fullName>
    </submittedName>
</protein>
<dbReference type="InterPro" id="IPR009061">
    <property type="entry name" value="DNA-bd_dom_put_sf"/>
</dbReference>
<keyword evidence="1" id="KW-0678">Repressor</keyword>
<dbReference type="Gene3D" id="1.10.1660.10">
    <property type="match status" value="1"/>
</dbReference>
<organism evidence="7 8">
    <name type="scientific">Acidovorax delafieldii</name>
    <name type="common">Pseudomonas delafieldii</name>
    <dbReference type="NCBI Taxonomy" id="47920"/>
    <lineage>
        <taxon>Bacteria</taxon>
        <taxon>Pseudomonadati</taxon>
        <taxon>Pseudomonadota</taxon>
        <taxon>Betaproteobacteria</taxon>
        <taxon>Burkholderiales</taxon>
        <taxon>Comamonadaceae</taxon>
        <taxon>Acidovorax</taxon>
    </lineage>
</organism>
<sequence length="128" mass="14115">MLIGELATASGLSREALRFYEQQGLIRARRLDNGYRDYPPEVVTLVQYIRTAQQLGFTLAEIGDRLPAIWDAAEPGPALAQVLAAKLQEIDDRIAALQALRQTLAERVATDCPLQARVPRAKASLPTF</sequence>
<evidence type="ECO:0000256" key="1">
    <source>
        <dbReference type="ARBA" id="ARBA00022491"/>
    </source>
</evidence>
<evidence type="ECO:0000313" key="7">
    <source>
        <dbReference type="EMBL" id="TWG41193.1"/>
    </source>
</evidence>
<dbReference type="EMBL" id="VJWE01000001">
    <property type="protein sequence ID" value="TWG41193.1"/>
    <property type="molecule type" value="Genomic_DNA"/>
</dbReference>
<dbReference type="Pfam" id="PF13411">
    <property type="entry name" value="MerR_1"/>
    <property type="match status" value="1"/>
</dbReference>
<keyword evidence="4" id="KW-0804">Transcription</keyword>
<dbReference type="PROSITE" id="PS00552">
    <property type="entry name" value="HTH_MERR_1"/>
    <property type="match status" value="1"/>
</dbReference>
<dbReference type="InterPro" id="IPR000551">
    <property type="entry name" value="MerR-type_HTH_dom"/>
</dbReference>
<proteinExistence type="predicted"/>
<dbReference type="InterPro" id="IPR047057">
    <property type="entry name" value="MerR_fam"/>
</dbReference>
<dbReference type="PANTHER" id="PTHR30204:SF69">
    <property type="entry name" value="MERR-FAMILY TRANSCRIPTIONAL REGULATOR"/>
    <property type="match status" value="1"/>
</dbReference>
<reference evidence="7 8" key="1">
    <citation type="journal article" date="2015" name="Stand. Genomic Sci.">
        <title>Genomic Encyclopedia of Bacterial and Archaeal Type Strains, Phase III: the genomes of soil and plant-associated and newly described type strains.</title>
        <authorList>
            <person name="Whitman W.B."/>
            <person name="Woyke T."/>
            <person name="Klenk H.P."/>
            <person name="Zhou Y."/>
            <person name="Lilburn T.G."/>
            <person name="Beck B.J."/>
            <person name="De Vos P."/>
            <person name="Vandamme P."/>
            <person name="Eisen J.A."/>
            <person name="Garrity G."/>
            <person name="Hugenholtz P."/>
            <person name="Kyrpides N.C."/>
        </authorList>
    </citation>
    <scope>NUCLEOTIDE SEQUENCE [LARGE SCALE GENOMIC DNA]</scope>
    <source>
        <strain evidence="7 8">DSM 64</strain>
    </source>
</reference>
<comment type="caution">
    <text evidence="7">The sequence shown here is derived from an EMBL/GenBank/DDBJ whole genome shotgun (WGS) entry which is preliminary data.</text>
</comment>
<gene>
    <name evidence="7" type="ORF">ATF69_0177</name>
</gene>
<keyword evidence="5" id="KW-0175">Coiled coil</keyword>
<dbReference type="RefSeq" id="WP_146869594.1">
    <property type="nucleotide sequence ID" value="NZ_VJWE01000001.1"/>
</dbReference>
<dbReference type="SMART" id="SM00422">
    <property type="entry name" value="HTH_MERR"/>
    <property type="match status" value="1"/>
</dbReference>
<evidence type="ECO:0000256" key="3">
    <source>
        <dbReference type="ARBA" id="ARBA00023125"/>
    </source>
</evidence>
<dbReference type="GO" id="GO:0003700">
    <property type="term" value="F:DNA-binding transcription factor activity"/>
    <property type="evidence" value="ECO:0007669"/>
    <property type="project" value="InterPro"/>
</dbReference>
<dbReference type="PRINTS" id="PR00040">
    <property type="entry name" value="HTHMERR"/>
</dbReference>
<evidence type="ECO:0000313" key="8">
    <source>
        <dbReference type="Proteomes" id="UP000321485"/>
    </source>
</evidence>
<dbReference type="Proteomes" id="UP000321485">
    <property type="component" value="Unassembled WGS sequence"/>
</dbReference>
<feature type="domain" description="HTH merR-type" evidence="6">
    <location>
        <begin position="1"/>
        <end position="68"/>
    </location>
</feature>
<dbReference type="SUPFAM" id="SSF46955">
    <property type="entry name" value="Putative DNA-binding domain"/>
    <property type="match status" value="1"/>
</dbReference>
<evidence type="ECO:0000259" key="6">
    <source>
        <dbReference type="PROSITE" id="PS50937"/>
    </source>
</evidence>
<name>A0A561XYL1_ACIDE</name>
<dbReference type="PROSITE" id="PS50937">
    <property type="entry name" value="HTH_MERR_2"/>
    <property type="match status" value="1"/>
</dbReference>
<keyword evidence="2" id="KW-0805">Transcription regulation</keyword>
<dbReference type="GeneID" id="51109265"/>
<feature type="coiled-coil region" evidence="5">
    <location>
        <begin position="80"/>
        <end position="107"/>
    </location>
</feature>
<evidence type="ECO:0000256" key="4">
    <source>
        <dbReference type="ARBA" id="ARBA00023163"/>
    </source>
</evidence>
<accession>A0A561XYL1</accession>
<evidence type="ECO:0000256" key="2">
    <source>
        <dbReference type="ARBA" id="ARBA00023015"/>
    </source>
</evidence>
<evidence type="ECO:0000256" key="5">
    <source>
        <dbReference type="SAM" id="Coils"/>
    </source>
</evidence>
<dbReference type="PANTHER" id="PTHR30204">
    <property type="entry name" value="REDOX-CYCLING DRUG-SENSING TRANSCRIPTIONAL ACTIVATOR SOXR"/>
    <property type="match status" value="1"/>
</dbReference>